<evidence type="ECO:0000256" key="9">
    <source>
        <dbReference type="ARBA" id="ARBA00023303"/>
    </source>
</evidence>
<protein>
    <recommendedName>
        <fullName evidence="12">Fluoride-specific ion channel FluC</fullName>
    </recommendedName>
</protein>
<dbReference type="PANTHER" id="PTHR28259">
    <property type="entry name" value="FLUORIDE EXPORT PROTEIN 1-RELATED"/>
    <property type="match status" value="1"/>
</dbReference>
<feature type="transmembrane region" description="Helical" evidence="12">
    <location>
        <begin position="33"/>
        <end position="56"/>
    </location>
</feature>
<dbReference type="Proteomes" id="UP000515317">
    <property type="component" value="Chromosome"/>
</dbReference>
<keyword evidence="12" id="KW-0479">Metal-binding</keyword>
<comment type="activity regulation">
    <text evidence="12">Na(+) is not transported, but it plays an essential structural role and its presence is essential for fluoride channel function.</text>
</comment>
<dbReference type="NCBIfam" id="NF010794">
    <property type="entry name" value="PRK14198.1"/>
    <property type="match status" value="1"/>
</dbReference>
<organism evidence="13 14">
    <name type="scientific">Terrihabitans soli</name>
    <dbReference type="NCBI Taxonomy" id="708113"/>
    <lineage>
        <taxon>Bacteria</taxon>
        <taxon>Pseudomonadati</taxon>
        <taxon>Pseudomonadota</taxon>
        <taxon>Alphaproteobacteria</taxon>
        <taxon>Hyphomicrobiales</taxon>
        <taxon>Terrihabitans</taxon>
    </lineage>
</organism>
<evidence type="ECO:0000256" key="3">
    <source>
        <dbReference type="ARBA" id="ARBA00022519"/>
    </source>
</evidence>
<evidence type="ECO:0000256" key="5">
    <source>
        <dbReference type="ARBA" id="ARBA00022989"/>
    </source>
</evidence>
<keyword evidence="2 12" id="KW-1003">Cell membrane</keyword>
<dbReference type="HAMAP" id="MF_00454">
    <property type="entry name" value="FluC"/>
    <property type="match status" value="1"/>
</dbReference>
<dbReference type="PANTHER" id="PTHR28259:SF1">
    <property type="entry name" value="FLUORIDE EXPORT PROTEIN 1-RELATED"/>
    <property type="match status" value="1"/>
</dbReference>
<dbReference type="EMBL" id="AP023361">
    <property type="protein sequence ID" value="BCJ91178.1"/>
    <property type="molecule type" value="Genomic_DNA"/>
</dbReference>
<keyword evidence="5 12" id="KW-1133">Transmembrane helix</keyword>
<comment type="function">
    <text evidence="12">Fluoride-specific ion channel. Important for reducing fluoride concentration in the cell, thus reducing its toxicity.</text>
</comment>
<feature type="transmembrane region" description="Helical" evidence="12">
    <location>
        <begin position="68"/>
        <end position="86"/>
    </location>
</feature>
<dbReference type="Pfam" id="PF02537">
    <property type="entry name" value="CRCB"/>
    <property type="match status" value="1"/>
</dbReference>
<dbReference type="KEGG" id="tso:IZ6_19130"/>
<sequence length="126" mass="12908">MQALVLVFIGGGLGAAARHLFNLAAARLFGIGFPWGTFGVNVIGGLAMGLLTAWLASRTQGTSEHLRLFLATGILGGFTTFSAYSLDAVVLWERGAHTAALFYVVASVVLAIGGVAVGLAIGRAFA</sequence>
<dbReference type="NCBIfam" id="TIGR00494">
    <property type="entry name" value="crcB"/>
    <property type="match status" value="1"/>
</dbReference>
<comment type="catalytic activity">
    <reaction evidence="11">
        <text>fluoride(in) = fluoride(out)</text>
        <dbReference type="Rhea" id="RHEA:76159"/>
        <dbReference type="ChEBI" id="CHEBI:17051"/>
    </reaction>
    <physiologicalReaction direction="left-to-right" evidence="11">
        <dbReference type="Rhea" id="RHEA:76160"/>
    </physiologicalReaction>
</comment>
<evidence type="ECO:0000256" key="7">
    <source>
        <dbReference type="ARBA" id="ARBA00023065"/>
    </source>
</evidence>
<comment type="similarity">
    <text evidence="10 12">Belongs to the fluoride channel Fluc/FEX (TC 1.A.43) family.</text>
</comment>
<evidence type="ECO:0000256" key="10">
    <source>
        <dbReference type="ARBA" id="ARBA00035120"/>
    </source>
</evidence>
<evidence type="ECO:0000256" key="6">
    <source>
        <dbReference type="ARBA" id="ARBA00023053"/>
    </source>
</evidence>
<dbReference type="GO" id="GO:0046872">
    <property type="term" value="F:metal ion binding"/>
    <property type="evidence" value="ECO:0007669"/>
    <property type="project" value="UniProtKB-KW"/>
</dbReference>
<accession>A0A6S6QX99</accession>
<name>A0A6S6QX99_9HYPH</name>
<evidence type="ECO:0000313" key="13">
    <source>
        <dbReference type="EMBL" id="BCJ91178.1"/>
    </source>
</evidence>
<keyword evidence="3" id="KW-0997">Cell inner membrane</keyword>
<evidence type="ECO:0000313" key="14">
    <source>
        <dbReference type="Proteomes" id="UP000515317"/>
    </source>
</evidence>
<keyword evidence="6 12" id="KW-0915">Sodium</keyword>
<keyword evidence="9 12" id="KW-0407">Ion channel</keyword>
<evidence type="ECO:0000256" key="8">
    <source>
        <dbReference type="ARBA" id="ARBA00023136"/>
    </source>
</evidence>
<evidence type="ECO:0000256" key="1">
    <source>
        <dbReference type="ARBA" id="ARBA00004651"/>
    </source>
</evidence>
<dbReference type="GO" id="GO:0140114">
    <property type="term" value="P:cellular detoxification of fluoride"/>
    <property type="evidence" value="ECO:0007669"/>
    <property type="project" value="UniProtKB-UniRule"/>
</dbReference>
<dbReference type="NCBIfam" id="NF010791">
    <property type="entry name" value="PRK14195.1"/>
    <property type="match status" value="1"/>
</dbReference>
<keyword evidence="7 12" id="KW-0406">Ion transport</keyword>
<comment type="subcellular location">
    <subcellularLocation>
        <location evidence="1 12">Cell membrane</location>
        <topology evidence="1 12">Multi-pass membrane protein</topology>
    </subcellularLocation>
</comment>
<feature type="transmembrane region" description="Helical" evidence="12">
    <location>
        <begin position="98"/>
        <end position="121"/>
    </location>
</feature>
<keyword evidence="14" id="KW-1185">Reference proteome</keyword>
<proteinExistence type="inferred from homology"/>
<reference evidence="13 14" key="1">
    <citation type="submission" date="2020-08" db="EMBL/GenBank/DDBJ databases">
        <title>Genome sequence of Rhizobiales bacterium strain IZ6.</title>
        <authorList>
            <person name="Nakai R."/>
            <person name="Naganuma T."/>
        </authorList>
    </citation>
    <scope>NUCLEOTIDE SEQUENCE [LARGE SCALE GENOMIC DNA]</scope>
    <source>
        <strain evidence="13 14">IZ6</strain>
    </source>
</reference>
<evidence type="ECO:0000256" key="2">
    <source>
        <dbReference type="ARBA" id="ARBA00022475"/>
    </source>
</evidence>
<evidence type="ECO:0000256" key="11">
    <source>
        <dbReference type="ARBA" id="ARBA00035585"/>
    </source>
</evidence>
<dbReference type="GO" id="GO:0005886">
    <property type="term" value="C:plasma membrane"/>
    <property type="evidence" value="ECO:0007669"/>
    <property type="project" value="UniProtKB-SubCell"/>
</dbReference>
<dbReference type="AlphaFoldDB" id="A0A6S6QX99"/>
<dbReference type="GO" id="GO:0062054">
    <property type="term" value="F:fluoride channel activity"/>
    <property type="evidence" value="ECO:0007669"/>
    <property type="project" value="UniProtKB-UniRule"/>
</dbReference>
<dbReference type="InterPro" id="IPR003691">
    <property type="entry name" value="FluC"/>
</dbReference>
<keyword evidence="8 12" id="KW-0472">Membrane</keyword>
<evidence type="ECO:0000256" key="4">
    <source>
        <dbReference type="ARBA" id="ARBA00022692"/>
    </source>
</evidence>
<feature type="binding site" evidence="12">
    <location>
        <position position="76"/>
    </location>
    <ligand>
        <name>Na(+)</name>
        <dbReference type="ChEBI" id="CHEBI:29101"/>
        <note>structural</note>
    </ligand>
</feature>
<feature type="binding site" evidence="12">
    <location>
        <position position="79"/>
    </location>
    <ligand>
        <name>Na(+)</name>
        <dbReference type="ChEBI" id="CHEBI:29101"/>
        <note>structural</note>
    </ligand>
</feature>
<keyword evidence="12" id="KW-0813">Transport</keyword>
<dbReference type="RefSeq" id="WP_222874841.1">
    <property type="nucleotide sequence ID" value="NZ_AP023361.1"/>
</dbReference>
<evidence type="ECO:0000256" key="12">
    <source>
        <dbReference type="HAMAP-Rule" id="MF_00454"/>
    </source>
</evidence>
<keyword evidence="4 12" id="KW-0812">Transmembrane</keyword>
<gene>
    <name evidence="12 13" type="primary">crcB</name>
    <name evidence="12" type="synonym">fluC</name>
    <name evidence="13" type="ORF">IZ6_19130</name>
</gene>